<dbReference type="Proteomes" id="UP000000673">
    <property type="component" value="Unassembled WGS sequence"/>
</dbReference>
<name>W5J582_ANODA</name>
<protein>
    <submittedName>
        <fullName evidence="2 3">Uncharacterized protein</fullName>
    </submittedName>
</protein>
<evidence type="ECO:0000313" key="2">
    <source>
        <dbReference type="EMBL" id="ETN59637.1"/>
    </source>
</evidence>
<proteinExistence type="predicted"/>
<feature type="compositionally biased region" description="Basic residues" evidence="1">
    <location>
        <begin position="107"/>
        <end position="116"/>
    </location>
</feature>
<dbReference type="EMBL" id="ADMH02002070">
    <property type="protein sequence ID" value="ETN59637.1"/>
    <property type="molecule type" value="Genomic_DNA"/>
</dbReference>
<dbReference type="EnsemblMetazoa" id="ADAC008785-RA">
    <property type="protein sequence ID" value="ADAC008785-PA"/>
    <property type="gene ID" value="ADAC008785"/>
</dbReference>
<reference evidence="2 4" key="1">
    <citation type="journal article" date="2010" name="BMC Genomics">
        <title>Combination of measures distinguishes pre-miRNAs from other stem-loops in the genome of the newly sequenced Anopheles darlingi.</title>
        <authorList>
            <person name="Mendes N.D."/>
            <person name="Freitas A.T."/>
            <person name="Vasconcelos A.T."/>
            <person name="Sagot M.F."/>
        </authorList>
    </citation>
    <scope>NUCLEOTIDE SEQUENCE</scope>
</reference>
<evidence type="ECO:0000313" key="4">
    <source>
        <dbReference type="Proteomes" id="UP000000673"/>
    </source>
</evidence>
<dbReference type="VEuPathDB" id="VectorBase:ADAC008785"/>
<feature type="region of interest" description="Disordered" evidence="1">
    <location>
        <begin position="97"/>
        <end position="116"/>
    </location>
</feature>
<evidence type="ECO:0000256" key="1">
    <source>
        <dbReference type="SAM" id="MobiDB-lite"/>
    </source>
</evidence>
<sequence length="116" mass="12308">MTLGGGVCQFRSSHAAARESPHLIATLRCGACGQTPLAKVSSLARGEGGGLFGLFGLDYTKQSPRLAARSLFDRCLGVDVSAAHKECLLRHAVDSTIPTNTTSGEKKKNRKQQQPL</sequence>
<evidence type="ECO:0000313" key="3">
    <source>
        <dbReference type="EnsemblMetazoa" id="ADAC008785-PA"/>
    </source>
</evidence>
<dbReference type="HOGENOM" id="CLU_2098864_0_0_1"/>
<dbReference type="AlphaFoldDB" id="W5J582"/>
<organism evidence="2">
    <name type="scientific">Anopheles darlingi</name>
    <name type="common">Mosquito</name>
    <dbReference type="NCBI Taxonomy" id="43151"/>
    <lineage>
        <taxon>Eukaryota</taxon>
        <taxon>Metazoa</taxon>
        <taxon>Ecdysozoa</taxon>
        <taxon>Arthropoda</taxon>
        <taxon>Hexapoda</taxon>
        <taxon>Insecta</taxon>
        <taxon>Pterygota</taxon>
        <taxon>Neoptera</taxon>
        <taxon>Endopterygota</taxon>
        <taxon>Diptera</taxon>
        <taxon>Nematocera</taxon>
        <taxon>Culicoidea</taxon>
        <taxon>Culicidae</taxon>
        <taxon>Anophelinae</taxon>
        <taxon>Anopheles</taxon>
    </lineage>
</organism>
<reference evidence="3" key="4">
    <citation type="submission" date="2015-06" db="UniProtKB">
        <authorList>
            <consortium name="EnsemblMetazoa"/>
        </authorList>
    </citation>
    <scope>IDENTIFICATION</scope>
</reference>
<keyword evidence="4" id="KW-1185">Reference proteome</keyword>
<reference evidence="2" key="3">
    <citation type="journal article" date="2013" name="Nucleic Acids Res.">
        <title>The genome of Anopheles darlingi, the main neotropical malaria vector.</title>
        <authorList>
            <person name="Marinotti O."/>
            <person name="Cerqueira G.C."/>
            <person name="de Almeida L.G."/>
            <person name="Ferro M.I."/>
            <person name="Loreto E.L."/>
            <person name="Zaha A."/>
            <person name="Teixeira S.M."/>
            <person name="Wespiser A.R."/>
            <person name="Almeida E Silva A."/>
            <person name="Schlindwein A.D."/>
            <person name="Pacheco A.C."/>
            <person name="Silva A.L."/>
            <person name="Graveley B.R."/>
            <person name="Walenz B.P."/>
            <person name="Lima Bde A."/>
            <person name="Ribeiro C.A."/>
            <person name="Nunes-Silva C.G."/>
            <person name="de Carvalho C.R."/>
            <person name="Soares C.M."/>
            <person name="de Menezes C.B."/>
            <person name="Matiolli C."/>
            <person name="Caffrey D."/>
            <person name="Araujo D.A."/>
            <person name="de Oliveira D.M."/>
            <person name="Golenbock D."/>
            <person name="Grisard E.C."/>
            <person name="Fantinatti-Garboggini F."/>
            <person name="de Carvalho F.M."/>
            <person name="Barcellos F.G."/>
            <person name="Prosdocimi F."/>
            <person name="May G."/>
            <person name="Azevedo Junior G.M."/>
            <person name="Guimaraes G.M."/>
            <person name="Goldman G.H."/>
            <person name="Padilha I.Q."/>
            <person name="Batista Jda S."/>
            <person name="Ferro J.A."/>
            <person name="Ribeiro J.M."/>
            <person name="Fietto J.L."/>
            <person name="Dabbas K.M."/>
            <person name="Cerdeira L."/>
            <person name="Agnez-Lima L.F."/>
            <person name="Brocchi M."/>
            <person name="de Carvalho M.O."/>
            <person name="Teixeira Mde M."/>
            <person name="Diniz Maia Mde M."/>
            <person name="Goldman M.H."/>
            <person name="Cruz Schneider M.P."/>
            <person name="Felipe M.S."/>
            <person name="Hungria M."/>
            <person name="Nicolas M.F."/>
            <person name="Pereira M."/>
            <person name="Montes M.A."/>
            <person name="Cantao M.E."/>
            <person name="Vincentz M."/>
            <person name="Rafael M.S."/>
            <person name="Silverman N."/>
            <person name="Stoco P.H."/>
            <person name="Souza R.C."/>
            <person name="Vicentini R."/>
            <person name="Gazzinelli R.T."/>
            <person name="Neves Rde O."/>
            <person name="Silva R."/>
            <person name="Astolfi-Filho S."/>
            <person name="Maciel T.E."/>
            <person name="Urmenyi T.P."/>
            <person name="Tadei W.P."/>
            <person name="Camargo E.P."/>
            <person name="de Vasconcelos A.T."/>
        </authorList>
    </citation>
    <scope>NUCLEOTIDE SEQUENCE</scope>
</reference>
<gene>
    <name evidence="2" type="ORF">AND_008785</name>
</gene>
<reference evidence="2" key="2">
    <citation type="submission" date="2010-05" db="EMBL/GenBank/DDBJ databases">
        <authorList>
            <person name="Almeida L.G."/>
            <person name="Nicolas M.F."/>
            <person name="Souza R.C."/>
            <person name="Vasconcelos A.T.R."/>
        </authorList>
    </citation>
    <scope>NUCLEOTIDE SEQUENCE</scope>
</reference>
<accession>W5J582</accession>